<evidence type="ECO:0000313" key="7">
    <source>
        <dbReference type="Proteomes" id="UP000294555"/>
    </source>
</evidence>
<evidence type="ECO:0000259" key="5">
    <source>
        <dbReference type="PROSITE" id="PS50931"/>
    </source>
</evidence>
<dbReference type="Pfam" id="PF03466">
    <property type="entry name" value="LysR_substrate"/>
    <property type="match status" value="1"/>
</dbReference>
<gene>
    <name evidence="6" type="ORF">EZJ58_3322</name>
</gene>
<dbReference type="Gene3D" id="3.40.190.10">
    <property type="entry name" value="Periplasmic binding protein-like II"/>
    <property type="match status" value="2"/>
</dbReference>
<keyword evidence="4" id="KW-0804">Transcription</keyword>
<evidence type="ECO:0000313" key="6">
    <source>
        <dbReference type="EMBL" id="TCL05151.1"/>
    </source>
</evidence>
<dbReference type="AlphaFoldDB" id="A0A4R1NH64"/>
<dbReference type="InterPro" id="IPR005119">
    <property type="entry name" value="LysR_subst-bd"/>
</dbReference>
<dbReference type="FunFam" id="1.10.10.10:FF:000001">
    <property type="entry name" value="LysR family transcriptional regulator"/>
    <property type="match status" value="1"/>
</dbReference>
<evidence type="ECO:0000256" key="1">
    <source>
        <dbReference type="ARBA" id="ARBA00009437"/>
    </source>
</evidence>
<dbReference type="SUPFAM" id="SSF46785">
    <property type="entry name" value="Winged helix' DNA-binding domain"/>
    <property type="match status" value="1"/>
</dbReference>
<protein>
    <submittedName>
        <fullName evidence="6">DNA-binding transcriptional LysR family regulator</fullName>
    </submittedName>
</protein>
<dbReference type="GO" id="GO:0032993">
    <property type="term" value="C:protein-DNA complex"/>
    <property type="evidence" value="ECO:0007669"/>
    <property type="project" value="TreeGrafter"/>
</dbReference>
<dbReference type="GO" id="GO:0003700">
    <property type="term" value="F:DNA-binding transcription factor activity"/>
    <property type="evidence" value="ECO:0007669"/>
    <property type="project" value="InterPro"/>
</dbReference>
<evidence type="ECO:0000256" key="2">
    <source>
        <dbReference type="ARBA" id="ARBA00023015"/>
    </source>
</evidence>
<dbReference type="PROSITE" id="PS50931">
    <property type="entry name" value="HTH_LYSR"/>
    <property type="match status" value="1"/>
</dbReference>
<dbReference type="InterPro" id="IPR000847">
    <property type="entry name" value="LysR_HTH_N"/>
</dbReference>
<sequence>MDIKLLRSFVTLAELGSYHAAAEILCLTQPALTKQIQALEHQIGVSLFRRGRHGSMLTLAGKQLYAKTGELLKHFDDFQEYTSRIREGNEGKLALGFGISSFQLAPAWVHTFREQFPNVEVSLNDIPSNMQCRMLIEGQLQAGFIRLPMPEPLKAKVLMEEKLVLAVPASVQADPANIQRILEIHPLLQINPRRGRCLAEQSALFLKLNHLSAKCSSAADDIHSLLALIAAGNGVALLPSGISHFLPTGVSIVQPEESHALWQIGVAWNPDIKDALRDSFLQMMAA</sequence>
<keyword evidence="2" id="KW-0805">Transcription regulation</keyword>
<dbReference type="InterPro" id="IPR036388">
    <property type="entry name" value="WH-like_DNA-bd_sf"/>
</dbReference>
<dbReference type="PANTHER" id="PTHR30346:SF17">
    <property type="entry name" value="LYSR FAMILY TRANSCRIPTIONAL REGULATOR"/>
    <property type="match status" value="1"/>
</dbReference>
<dbReference type="GO" id="GO:0003677">
    <property type="term" value="F:DNA binding"/>
    <property type="evidence" value="ECO:0007669"/>
    <property type="project" value="UniProtKB-KW"/>
</dbReference>
<feature type="domain" description="HTH lysR-type" evidence="5">
    <location>
        <begin position="1"/>
        <end position="58"/>
    </location>
</feature>
<accession>A0A4R1NH64</accession>
<dbReference type="EMBL" id="SJOI01000001">
    <property type="protein sequence ID" value="TCL05151.1"/>
    <property type="molecule type" value="Genomic_DNA"/>
</dbReference>
<evidence type="ECO:0000256" key="3">
    <source>
        <dbReference type="ARBA" id="ARBA00023125"/>
    </source>
</evidence>
<dbReference type="Pfam" id="PF00126">
    <property type="entry name" value="HTH_1"/>
    <property type="match status" value="1"/>
</dbReference>
<dbReference type="OrthoDB" id="9067838at2"/>
<dbReference type="InterPro" id="IPR036390">
    <property type="entry name" value="WH_DNA-bd_sf"/>
</dbReference>
<dbReference type="Gene3D" id="1.10.10.10">
    <property type="entry name" value="Winged helix-like DNA-binding domain superfamily/Winged helix DNA-binding domain"/>
    <property type="match status" value="1"/>
</dbReference>
<keyword evidence="7" id="KW-1185">Reference proteome</keyword>
<comment type="similarity">
    <text evidence="1">Belongs to the LysR transcriptional regulatory family.</text>
</comment>
<dbReference type="Proteomes" id="UP000294555">
    <property type="component" value="Unassembled WGS sequence"/>
</dbReference>
<proteinExistence type="inferred from homology"/>
<dbReference type="SUPFAM" id="SSF53850">
    <property type="entry name" value="Periplasmic binding protein-like II"/>
    <property type="match status" value="1"/>
</dbReference>
<name>A0A4R1NH64_9GAMM</name>
<reference evidence="6 7" key="1">
    <citation type="submission" date="2019-02" db="EMBL/GenBank/DDBJ databases">
        <title>Investigation of anaerobic lignin degradation for improved lignocellulosic biofuels.</title>
        <authorList>
            <person name="Deangelis K."/>
        </authorList>
    </citation>
    <scope>NUCLEOTIDE SEQUENCE [LARGE SCALE GENOMIC DNA]</scope>
    <source>
        <strain evidence="6 7">159R</strain>
    </source>
</reference>
<organism evidence="6 7">
    <name type="scientific">Sodalis ligni</name>
    <dbReference type="NCBI Taxonomy" id="2697027"/>
    <lineage>
        <taxon>Bacteria</taxon>
        <taxon>Pseudomonadati</taxon>
        <taxon>Pseudomonadota</taxon>
        <taxon>Gammaproteobacteria</taxon>
        <taxon>Enterobacterales</taxon>
        <taxon>Bruguierivoracaceae</taxon>
        <taxon>Sodalis</taxon>
    </lineage>
</organism>
<keyword evidence="3 6" id="KW-0238">DNA-binding</keyword>
<dbReference type="RefSeq" id="WP_132923884.1">
    <property type="nucleotide sequence ID" value="NZ_CP075169.1"/>
</dbReference>
<comment type="caution">
    <text evidence="6">The sequence shown here is derived from an EMBL/GenBank/DDBJ whole genome shotgun (WGS) entry which is preliminary data.</text>
</comment>
<dbReference type="PANTHER" id="PTHR30346">
    <property type="entry name" value="TRANSCRIPTIONAL DUAL REGULATOR HCAR-RELATED"/>
    <property type="match status" value="1"/>
</dbReference>
<dbReference type="PRINTS" id="PR00039">
    <property type="entry name" value="HTHLYSR"/>
</dbReference>
<evidence type="ECO:0000256" key="4">
    <source>
        <dbReference type="ARBA" id="ARBA00023163"/>
    </source>
</evidence>
<dbReference type="CDD" id="cd08414">
    <property type="entry name" value="PBP2_LTTR_aromatics_like"/>
    <property type="match status" value="1"/>
</dbReference>